<feature type="transmembrane region" description="Helical" evidence="6">
    <location>
        <begin position="427"/>
        <end position="444"/>
    </location>
</feature>
<evidence type="ECO:0000256" key="6">
    <source>
        <dbReference type="SAM" id="Phobius"/>
    </source>
</evidence>
<feature type="domain" description="Na+/H+ antiporter NhaC-like C-terminal" evidence="7">
    <location>
        <begin position="150"/>
        <end position="439"/>
    </location>
</feature>
<evidence type="ECO:0000256" key="1">
    <source>
        <dbReference type="ARBA" id="ARBA00004651"/>
    </source>
</evidence>
<evidence type="ECO:0000259" key="8">
    <source>
        <dbReference type="Pfam" id="PF13726"/>
    </source>
</evidence>
<feature type="transmembrane region" description="Helical" evidence="6">
    <location>
        <begin position="194"/>
        <end position="213"/>
    </location>
</feature>
<dbReference type="Pfam" id="PF03553">
    <property type="entry name" value="Na_H_antiporter"/>
    <property type="match status" value="1"/>
</dbReference>
<protein>
    <submittedName>
        <fullName evidence="9">Na+/H+ antiporter family protein</fullName>
    </submittedName>
</protein>
<keyword evidence="5 6" id="KW-0472">Membrane</keyword>
<feature type="transmembrane region" description="Helical" evidence="6">
    <location>
        <begin position="150"/>
        <end position="174"/>
    </location>
</feature>
<evidence type="ECO:0000259" key="7">
    <source>
        <dbReference type="Pfam" id="PF03553"/>
    </source>
</evidence>
<accession>A0ABV6GBA7</accession>
<feature type="transmembrane region" description="Helical" evidence="6">
    <location>
        <begin position="335"/>
        <end position="355"/>
    </location>
</feature>
<proteinExistence type="predicted"/>
<dbReference type="EMBL" id="JBHLVO010000003">
    <property type="protein sequence ID" value="MFC0270947.1"/>
    <property type="molecule type" value="Genomic_DNA"/>
</dbReference>
<feature type="transmembrane region" description="Helical" evidence="6">
    <location>
        <begin position="239"/>
        <end position="260"/>
    </location>
</feature>
<feature type="transmembrane region" description="Helical" evidence="6">
    <location>
        <begin position="48"/>
        <end position="71"/>
    </location>
</feature>
<comment type="subcellular location">
    <subcellularLocation>
        <location evidence="1">Cell membrane</location>
        <topology evidence="1">Multi-pass membrane protein</topology>
    </subcellularLocation>
</comment>
<evidence type="ECO:0000313" key="10">
    <source>
        <dbReference type="Proteomes" id="UP001589854"/>
    </source>
</evidence>
<dbReference type="InterPro" id="IPR032813">
    <property type="entry name" value="Na_H_antiport_N"/>
</dbReference>
<dbReference type="InterPro" id="IPR018461">
    <property type="entry name" value="Na/H_Antiport_NhaC-like_C"/>
</dbReference>
<keyword evidence="10" id="KW-1185">Reference proteome</keyword>
<dbReference type="PANTHER" id="PTHR37821">
    <property type="entry name" value="AMINO ACID TRANSPORTER YUIF-RELATED"/>
    <property type="match status" value="1"/>
</dbReference>
<evidence type="ECO:0000256" key="4">
    <source>
        <dbReference type="ARBA" id="ARBA00022989"/>
    </source>
</evidence>
<reference evidence="9 10" key="1">
    <citation type="submission" date="2024-09" db="EMBL/GenBank/DDBJ databases">
        <authorList>
            <person name="Sun Q."/>
            <person name="Mori K."/>
        </authorList>
    </citation>
    <scope>NUCLEOTIDE SEQUENCE [LARGE SCALE GENOMIC DNA]</scope>
    <source>
        <strain evidence="9 10">CCM 7228</strain>
    </source>
</reference>
<feature type="transmembrane region" description="Helical" evidence="6">
    <location>
        <begin position="98"/>
        <end position="115"/>
    </location>
</feature>
<feature type="transmembrane region" description="Helical" evidence="6">
    <location>
        <begin position="266"/>
        <end position="285"/>
    </location>
</feature>
<feature type="domain" description="Putative Na+/H+ antiporter N-terminal" evidence="8">
    <location>
        <begin position="2"/>
        <end position="87"/>
    </location>
</feature>
<feature type="transmembrane region" description="Helical" evidence="6">
    <location>
        <begin position="121"/>
        <end position="138"/>
    </location>
</feature>
<keyword evidence="2" id="KW-1003">Cell membrane</keyword>
<dbReference type="Pfam" id="PF13726">
    <property type="entry name" value="Na_H_antiport_2"/>
    <property type="match status" value="1"/>
</dbReference>
<dbReference type="RefSeq" id="WP_378931481.1">
    <property type="nucleotide sequence ID" value="NZ_JBHLVO010000003.1"/>
</dbReference>
<sequence>MNAVIIAVVVMLVLSLLRVNVVFALVAGSLVGGITGGLDVKTTIDTFTGGLGGNATVALSYALLGAFAVALTKTGLPDAMVDGAIKLVGRDGESRRKSLSKALLILIILIISIFSQNVVPVHIAFIPVLIPPLLKVLNELKVDRRLIATVITFGLITPYMFLPVGFGGIFHGILQSNMADSGLTIQLSDIPKAMLLPAIGMVVGLLIAVFFSYRKKRDYETLEVADQELSSNTYTRKSLVFAVVAILVSLSVQLFLSQILEVEGMIFGALAGLVVVYLSGSLKWNEADALLTSGMRMMAFIGFVMIAASGFAAVLKETGHVELLVENSAQLIGGNQSVGALLMLVVGLLVTMGIGSSFSTIPIITTIFVPLCMELGFSPMATIAVVGTAAALGDAGSPASDSTLGPTSGLNADGNHNHIWDTCVPTFLHYNLPLILFGWIAAILL</sequence>
<evidence type="ECO:0000256" key="5">
    <source>
        <dbReference type="ARBA" id="ARBA00023136"/>
    </source>
</evidence>
<keyword evidence="4 6" id="KW-1133">Transmembrane helix</keyword>
<feature type="transmembrane region" description="Helical" evidence="6">
    <location>
        <begin position="297"/>
        <end position="315"/>
    </location>
</feature>
<gene>
    <name evidence="9" type="ORF">ACFFIX_05735</name>
</gene>
<comment type="caution">
    <text evidence="9">The sequence shown here is derived from an EMBL/GenBank/DDBJ whole genome shotgun (WGS) entry which is preliminary data.</text>
</comment>
<dbReference type="PANTHER" id="PTHR37821:SF1">
    <property type="entry name" value="AMINO ACID TRANSPORTER YUIF-RELATED"/>
    <property type="match status" value="1"/>
</dbReference>
<evidence type="ECO:0000313" key="9">
    <source>
        <dbReference type="EMBL" id="MFC0270947.1"/>
    </source>
</evidence>
<evidence type="ECO:0000256" key="3">
    <source>
        <dbReference type="ARBA" id="ARBA00022692"/>
    </source>
</evidence>
<dbReference type="Proteomes" id="UP001589854">
    <property type="component" value="Unassembled WGS sequence"/>
</dbReference>
<keyword evidence="3 6" id="KW-0812">Transmembrane</keyword>
<organism evidence="9 10">
    <name type="scientific">Metabacillus herbersteinensis</name>
    <dbReference type="NCBI Taxonomy" id="283816"/>
    <lineage>
        <taxon>Bacteria</taxon>
        <taxon>Bacillati</taxon>
        <taxon>Bacillota</taxon>
        <taxon>Bacilli</taxon>
        <taxon>Bacillales</taxon>
        <taxon>Bacillaceae</taxon>
        <taxon>Metabacillus</taxon>
    </lineage>
</organism>
<name>A0ABV6GBA7_9BACI</name>
<dbReference type="InterPro" id="IPR052576">
    <property type="entry name" value="AA_Transporter-Related"/>
</dbReference>
<evidence type="ECO:0000256" key="2">
    <source>
        <dbReference type="ARBA" id="ARBA00022475"/>
    </source>
</evidence>
<feature type="transmembrane region" description="Helical" evidence="6">
    <location>
        <begin position="367"/>
        <end position="392"/>
    </location>
</feature>